<dbReference type="AlphaFoldDB" id="A0A438N116"/>
<proteinExistence type="predicted"/>
<protein>
    <recommendedName>
        <fullName evidence="3">N-acetyltransferase domain-containing protein</fullName>
    </recommendedName>
</protein>
<dbReference type="Gene3D" id="3.40.630.30">
    <property type="match status" value="1"/>
</dbReference>
<dbReference type="PANTHER" id="PTHR42791:SF17">
    <property type="entry name" value="ACETYLTRANSFERASE, GNAT FAMILY FAMILY (AFU_ORTHOLOGUE AFUA_8G05690)"/>
    <property type="match status" value="1"/>
</dbReference>
<evidence type="ECO:0008006" key="3">
    <source>
        <dbReference type="Google" id="ProtNLM"/>
    </source>
</evidence>
<dbReference type="InterPro" id="IPR016181">
    <property type="entry name" value="Acyl_CoA_acyltransferase"/>
</dbReference>
<dbReference type="SUPFAM" id="SSF55729">
    <property type="entry name" value="Acyl-CoA N-acyltransferases (Nat)"/>
    <property type="match status" value="1"/>
</dbReference>
<sequence>MGIVVFPALIPDIERIYDVYFAAFEGEEMARLIMKILFPGGITEEFRKAHTAATLAYWHKSSTQYTLKAVDMETGEIVGMLLGDVHLLGRTEEERKFAGVPWLEGEERVRAEKVIKPLWEMREKLWGDRPHMCKSFLKIRSLFWKGLLERTTDTRSDCHVIGVDPKNQGRHAGAALIKWGSEQASSANLPIYFESSPSTAKLYERLGCQRIKETIVHSGEVLGTDHDIEVPLMVVMPKCAKGMTFDEWRERGYPAWDTITDVEKPKAQPDLKAPVKVAQLPATA</sequence>
<dbReference type="PANTHER" id="PTHR42791">
    <property type="entry name" value="GNAT FAMILY ACETYLTRANSFERASE"/>
    <property type="match status" value="1"/>
</dbReference>
<organism evidence="1 2">
    <name type="scientific">Exophiala mesophila</name>
    <name type="common">Black yeast-like fungus</name>
    <dbReference type="NCBI Taxonomy" id="212818"/>
    <lineage>
        <taxon>Eukaryota</taxon>
        <taxon>Fungi</taxon>
        <taxon>Dikarya</taxon>
        <taxon>Ascomycota</taxon>
        <taxon>Pezizomycotina</taxon>
        <taxon>Eurotiomycetes</taxon>
        <taxon>Chaetothyriomycetidae</taxon>
        <taxon>Chaetothyriales</taxon>
        <taxon>Herpotrichiellaceae</taxon>
        <taxon>Exophiala</taxon>
    </lineage>
</organism>
<dbReference type="VEuPathDB" id="FungiDB:PV10_05616"/>
<evidence type="ECO:0000313" key="1">
    <source>
        <dbReference type="EMBL" id="RVX69421.1"/>
    </source>
</evidence>
<gene>
    <name evidence="1" type="ORF">B0A52_06484</name>
</gene>
<name>A0A438N116_EXOME</name>
<reference evidence="1 2" key="1">
    <citation type="submission" date="2017-03" db="EMBL/GenBank/DDBJ databases">
        <title>Genomes of endolithic fungi from Antarctica.</title>
        <authorList>
            <person name="Coleine C."/>
            <person name="Masonjones S."/>
            <person name="Stajich J.E."/>
        </authorList>
    </citation>
    <scope>NUCLEOTIDE SEQUENCE [LARGE SCALE GENOMIC DNA]</scope>
    <source>
        <strain evidence="1 2">CCFEE 6314</strain>
    </source>
</reference>
<dbReference type="EMBL" id="NAJM01000029">
    <property type="protein sequence ID" value="RVX69421.1"/>
    <property type="molecule type" value="Genomic_DNA"/>
</dbReference>
<dbReference type="InterPro" id="IPR052523">
    <property type="entry name" value="Trichothecene_AcTrans"/>
</dbReference>
<dbReference type="Proteomes" id="UP000288859">
    <property type="component" value="Unassembled WGS sequence"/>
</dbReference>
<accession>A0A438N116</accession>
<evidence type="ECO:0000313" key="2">
    <source>
        <dbReference type="Proteomes" id="UP000288859"/>
    </source>
</evidence>
<comment type="caution">
    <text evidence="1">The sequence shown here is derived from an EMBL/GenBank/DDBJ whole genome shotgun (WGS) entry which is preliminary data.</text>
</comment>
<dbReference type="OrthoDB" id="2744543at2759"/>